<evidence type="ECO:0000256" key="1">
    <source>
        <dbReference type="SAM" id="MobiDB-lite"/>
    </source>
</evidence>
<gene>
    <name evidence="3" type="primary">PSMD1</name>
</gene>
<dbReference type="EMBL" id="HAED01013646">
    <property type="protein sequence ID" value="SBR00091.1"/>
    <property type="molecule type" value="Transcribed_RNA"/>
</dbReference>
<name>A0A1A8IRX6_NOTKU</name>
<feature type="non-terminal residue" evidence="3">
    <location>
        <position position="1"/>
    </location>
</feature>
<evidence type="ECO:0000259" key="2">
    <source>
        <dbReference type="Pfam" id="PF18004"/>
    </source>
</evidence>
<sequence length="99" mass="11592">EEKMEVEVQEVEKEKKDEEKEKEKKKEAEPSFQLLENPARAMPAQLKVLTMPETCRYQPFKPVPTNDFNDLTDQDSACWLILASGWFLKVRKAESCCKR</sequence>
<proteinExistence type="predicted"/>
<feature type="domain" description="26S proteasome regulatory subunit RPN2 C-terminal" evidence="2">
    <location>
        <begin position="2"/>
        <end position="68"/>
    </location>
</feature>
<accession>A0A1A8IRX6</accession>
<evidence type="ECO:0000313" key="3">
    <source>
        <dbReference type="EMBL" id="SBR00091.1"/>
    </source>
</evidence>
<organism evidence="3">
    <name type="scientific">Nothobranchius kuhntae</name>
    <name type="common">Beira killifish</name>
    <dbReference type="NCBI Taxonomy" id="321403"/>
    <lineage>
        <taxon>Eukaryota</taxon>
        <taxon>Metazoa</taxon>
        <taxon>Chordata</taxon>
        <taxon>Craniata</taxon>
        <taxon>Vertebrata</taxon>
        <taxon>Euteleostomi</taxon>
        <taxon>Actinopterygii</taxon>
        <taxon>Neopterygii</taxon>
        <taxon>Teleostei</taxon>
        <taxon>Neoteleostei</taxon>
        <taxon>Acanthomorphata</taxon>
        <taxon>Ovalentaria</taxon>
        <taxon>Atherinomorphae</taxon>
        <taxon>Cyprinodontiformes</taxon>
        <taxon>Nothobranchiidae</taxon>
        <taxon>Nothobranchius</taxon>
    </lineage>
</organism>
<dbReference type="InterPro" id="IPR040623">
    <property type="entry name" value="RPN2_C"/>
</dbReference>
<dbReference type="AlphaFoldDB" id="A0A1A8IRX6"/>
<protein>
    <submittedName>
        <fullName evidence="3">Proteasome (Prosome, macropain) 26S subunit, non-ATPase, 1</fullName>
    </submittedName>
</protein>
<feature type="region of interest" description="Disordered" evidence="1">
    <location>
        <begin position="1"/>
        <end position="30"/>
    </location>
</feature>
<dbReference type="Pfam" id="PF18004">
    <property type="entry name" value="RPN2_C"/>
    <property type="match status" value="1"/>
</dbReference>
<keyword evidence="3" id="KW-0647">Proteasome</keyword>
<feature type="compositionally biased region" description="Basic and acidic residues" evidence="1">
    <location>
        <begin position="1"/>
        <end position="29"/>
    </location>
</feature>
<dbReference type="GO" id="GO:0000502">
    <property type="term" value="C:proteasome complex"/>
    <property type="evidence" value="ECO:0007669"/>
    <property type="project" value="UniProtKB-KW"/>
</dbReference>
<reference evidence="3" key="2">
    <citation type="submission" date="2016-06" db="EMBL/GenBank/DDBJ databases">
        <title>The genome of a short-lived fish provides insights into sex chromosome evolution and the genetic control of aging.</title>
        <authorList>
            <person name="Reichwald K."/>
            <person name="Felder M."/>
            <person name="Petzold A."/>
            <person name="Koch P."/>
            <person name="Groth M."/>
            <person name="Platzer M."/>
        </authorList>
    </citation>
    <scope>NUCLEOTIDE SEQUENCE</scope>
    <source>
        <tissue evidence="3">Brain</tissue>
    </source>
</reference>
<reference evidence="3" key="1">
    <citation type="submission" date="2016-05" db="EMBL/GenBank/DDBJ databases">
        <authorList>
            <person name="Lavstsen T."/>
            <person name="Jespersen J.S."/>
        </authorList>
    </citation>
    <scope>NUCLEOTIDE SEQUENCE</scope>
    <source>
        <tissue evidence="3">Brain</tissue>
    </source>
</reference>